<evidence type="ECO:0000313" key="2">
    <source>
        <dbReference type="Proteomes" id="UP000789920"/>
    </source>
</evidence>
<protein>
    <submittedName>
        <fullName evidence="1">18623_t:CDS:1</fullName>
    </submittedName>
</protein>
<dbReference type="Proteomes" id="UP000789920">
    <property type="component" value="Unassembled WGS sequence"/>
</dbReference>
<name>A0ACA9PYS0_9GLOM</name>
<feature type="non-terminal residue" evidence="1">
    <location>
        <position position="1"/>
    </location>
</feature>
<comment type="caution">
    <text evidence="1">The sequence shown here is derived from an EMBL/GenBank/DDBJ whole genome shotgun (WGS) entry which is preliminary data.</text>
</comment>
<sequence length="375" mass="43433">RSLNQFWPALFIILATKSISSQDSTKYCIVEACKGGVASGWRKITDDILRKAEAKETLTSYYEKGLKKRRMSDNLSMSESIKLLANIIFQRDVLEKNRSIVDFSWFRAFAEKEDKRLTSFFNEIEAAADVDNKNKDERQELNRSLAYQSIDAFTNARITITSHYINRKKADMAELYDDLVDVETDAIPIHGSNGISIHNPTLIDFNIILKYLDEKYMKRIAFTSNEVFSYNILFDMRLEVLSLHLYDDRIKAQKEKRKMKDSMLFDFYKQELKTVGSKSKIIKTAKGENQFRLAGLNIVINKKQMPLGFSSDHIPARDECDYCDMFLNLATTNPIVLGIQQNISSLITRLTKQDDKDLMDDQAPKNRKKIQRYEN</sequence>
<proteinExistence type="predicted"/>
<keyword evidence="2" id="KW-1185">Reference proteome</keyword>
<evidence type="ECO:0000313" key="1">
    <source>
        <dbReference type="EMBL" id="CAG8727789.1"/>
    </source>
</evidence>
<accession>A0ACA9PYS0</accession>
<dbReference type="EMBL" id="CAJVQC010024789">
    <property type="protein sequence ID" value="CAG8727789.1"/>
    <property type="molecule type" value="Genomic_DNA"/>
</dbReference>
<organism evidence="1 2">
    <name type="scientific">Racocetra persica</name>
    <dbReference type="NCBI Taxonomy" id="160502"/>
    <lineage>
        <taxon>Eukaryota</taxon>
        <taxon>Fungi</taxon>
        <taxon>Fungi incertae sedis</taxon>
        <taxon>Mucoromycota</taxon>
        <taxon>Glomeromycotina</taxon>
        <taxon>Glomeromycetes</taxon>
        <taxon>Diversisporales</taxon>
        <taxon>Gigasporaceae</taxon>
        <taxon>Racocetra</taxon>
    </lineage>
</organism>
<reference evidence="1" key="1">
    <citation type="submission" date="2021-06" db="EMBL/GenBank/DDBJ databases">
        <authorList>
            <person name="Kallberg Y."/>
            <person name="Tangrot J."/>
            <person name="Rosling A."/>
        </authorList>
    </citation>
    <scope>NUCLEOTIDE SEQUENCE</scope>
    <source>
        <strain evidence="1">MA461A</strain>
    </source>
</reference>
<gene>
    <name evidence="1" type="ORF">RPERSI_LOCUS11858</name>
</gene>